<dbReference type="Gene3D" id="3.40.50.720">
    <property type="entry name" value="NAD(P)-binding Rossmann-like Domain"/>
    <property type="match status" value="1"/>
</dbReference>
<dbReference type="Proteomes" id="UP000242188">
    <property type="component" value="Unassembled WGS sequence"/>
</dbReference>
<evidence type="ECO:0000256" key="2">
    <source>
        <dbReference type="ARBA" id="ARBA00022857"/>
    </source>
</evidence>
<comment type="similarity">
    <text evidence="1">Belongs to the short-chain dehydrogenases/reductases (SDR) family.</text>
</comment>
<name>A0A210PPQ1_MIZYE</name>
<organism evidence="6 7">
    <name type="scientific">Mizuhopecten yessoensis</name>
    <name type="common">Japanese scallop</name>
    <name type="synonym">Patinopecten yessoensis</name>
    <dbReference type="NCBI Taxonomy" id="6573"/>
    <lineage>
        <taxon>Eukaryota</taxon>
        <taxon>Metazoa</taxon>
        <taxon>Spiralia</taxon>
        <taxon>Lophotrochozoa</taxon>
        <taxon>Mollusca</taxon>
        <taxon>Bivalvia</taxon>
        <taxon>Autobranchia</taxon>
        <taxon>Pteriomorphia</taxon>
        <taxon>Pectinida</taxon>
        <taxon>Pectinoidea</taxon>
        <taxon>Pectinidae</taxon>
        <taxon>Mizuhopecten</taxon>
    </lineage>
</organism>
<reference evidence="6 7" key="1">
    <citation type="journal article" date="2017" name="Nat. Ecol. Evol.">
        <title>Scallop genome provides insights into evolution of bilaterian karyotype and development.</title>
        <authorList>
            <person name="Wang S."/>
            <person name="Zhang J."/>
            <person name="Jiao W."/>
            <person name="Li J."/>
            <person name="Xun X."/>
            <person name="Sun Y."/>
            <person name="Guo X."/>
            <person name="Huan P."/>
            <person name="Dong B."/>
            <person name="Zhang L."/>
            <person name="Hu X."/>
            <person name="Sun X."/>
            <person name="Wang J."/>
            <person name="Zhao C."/>
            <person name="Wang Y."/>
            <person name="Wang D."/>
            <person name="Huang X."/>
            <person name="Wang R."/>
            <person name="Lv J."/>
            <person name="Li Y."/>
            <person name="Zhang Z."/>
            <person name="Liu B."/>
            <person name="Lu W."/>
            <person name="Hui Y."/>
            <person name="Liang J."/>
            <person name="Zhou Z."/>
            <person name="Hou R."/>
            <person name="Li X."/>
            <person name="Liu Y."/>
            <person name="Li H."/>
            <person name="Ning X."/>
            <person name="Lin Y."/>
            <person name="Zhao L."/>
            <person name="Xing Q."/>
            <person name="Dou J."/>
            <person name="Li Y."/>
            <person name="Mao J."/>
            <person name="Guo H."/>
            <person name="Dou H."/>
            <person name="Li T."/>
            <person name="Mu C."/>
            <person name="Jiang W."/>
            <person name="Fu Q."/>
            <person name="Fu X."/>
            <person name="Miao Y."/>
            <person name="Liu J."/>
            <person name="Yu Q."/>
            <person name="Li R."/>
            <person name="Liao H."/>
            <person name="Li X."/>
            <person name="Kong Y."/>
            <person name="Jiang Z."/>
            <person name="Chourrout D."/>
            <person name="Li R."/>
            <person name="Bao Z."/>
        </authorList>
    </citation>
    <scope>NUCLEOTIDE SEQUENCE [LARGE SCALE GENOMIC DNA]</scope>
    <source>
        <strain evidence="6 7">PY_sf001</strain>
    </source>
</reference>
<gene>
    <name evidence="6" type="ORF">KP79_PYT12156</name>
</gene>
<dbReference type="GO" id="GO:0004090">
    <property type="term" value="F:carbonyl reductase (NADPH) activity"/>
    <property type="evidence" value="ECO:0007669"/>
    <property type="project" value="UniProtKB-EC"/>
</dbReference>
<evidence type="ECO:0000256" key="3">
    <source>
        <dbReference type="ARBA" id="ARBA00023002"/>
    </source>
</evidence>
<evidence type="ECO:0000256" key="5">
    <source>
        <dbReference type="SAM" id="MobiDB-lite"/>
    </source>
</evidence>
<dbReference type="EMBL" id="NEDP02005565">
    <property type="protein sequence ID" value="OWF38479.1"/>
    <property type="molecule type" value="Genomic_DNA"/>
</dbReference>
<dbReference type="Pfam" id="PF00106">
    <property type="entry name" value="adh_short"/>
    <property type="match status" value="1"/>
</dbReference>
<feature type="region of interest" description="Disordered" evidence="5">
    <location>
        <begin position="25"/>
        <end position="47"/>
    </location>
</feature>
<proteinExistence type="inferred from homology"/>
<dbReference type="SUPFAM" id="SSF51735">
    <property type="entry name" value="NAD(P)-binding Rossmann-fold domains"/>
    <property type="match status" value="1"/>
</dbReference>
<comment type="caution">
    <text evidence="6">The sequence shown here is derived from an EMBL/GenBank/DDBJ whole genome shotgun (WGS) entry which is preliminary data.</text>
</comment>
<accession>A0A210PPQ1</accession>
<dbReference type="PANTHER" id="PTHR43963:SF4">
    <property type="entry name" value="CARBONYL REDUCTASE (NADPH)"/>
    <property type="match status" value="1"/>
</dbReference>
<evidence type="ECO:0000313" key="6">
    <source>
        <dbReference type="EMBL" id="OWF38479.1"/>
    </source>
</evidence>
<dbReference type="STRING" id="6573.A0A210PPQ1"/>
<evidence type="ECO:0000313" key="7">
    <source>
        <dbReference type="Proteomes" id="UP000242188"/>
    </source>
</evidence>
<dbReference type="EC" id="1.1.1.184" evidence="4"/>
<dbReference type="InterPro" id="IPR045313">
    <property type="entry name" value="CBR1-like"/>
</dbReference>
<evidence type="ECO:0000256" key="1">
    <source>
        <dbReference type="ARBA" id="ARBA00006484"/>
    </source>
</evidence>
<protein>
    <recommendedName>
        <fullName evidence="4">carbonyl reductase (NADPH)</fullName>
        <ecNumber evidence="4">1.1.1.184</ecNumber>
    </recommendedName>
</protein>
<dbReference type="InterPro" id="IPR036291">
    <property type="entry name" value="NAD(P)-bd_dom_sf"/>
</dbReference>
<dbReference type="CDD" id="cd05324">
    <property type="entry name" value="carb_red_PTCR-like_SDR_c"/>
    <property type="match status" value="1"/>
</dbReference>
<keyword evidence="2" id="KW-0521">NADP</keyword>
<dbReference type="PRINTS" id="PR00081">
    <property type="entry name" value="GDHRDH"/>
</dbReference>
<keyword evidence="3" id="KW-0560">Oxidoreductase</keyword>
<evidence type="ECO:0000256" key="4">
    <source>
        <dbReference type="ARBA" id="ARBA00026118"/>
    </source>
</evidence>
<sequence>MDFEDANLNLLISFNRLSKIGHSPKREITPPVGQSDNLERDTGDMGFPRKMGERKRVAVVTGSNKGLGFAIVRGLCKQFDGDVYLTARNESLGQQAVLDLRKEGLNPRFHQLDVTKPDTIVKLRSFLKDTYGGLDLLVNNAGKMDMELSAANAESLMRTNFTGLCNVSEVLFPLLRPHARVVNVSSLISVVALRKCSSELQQKLTNRNISSEDLKRLMQTFVDCVGTRGGHGWPTGKLTGAYGVSKIGATVMSIIQQRQLLNDTRPDIVVNACCPGYVMTDLTGQKGMKTIDQGAVTPLYLAMLPPNITSPKGELVSEKQIVKWEMTNSKL</sequence>
<dbReference type="InterPro" id="IPR002347">
    <property type="entry name" value="SDR_fam"/>
</dbReference>
<dbReference type="PANTHER" id="PTHR43963">
    <property type="entry name" value="CARBONYL REDUCTASE 1-RELATED"/>
    <property type="match status" value="1"/>
</dbReference>
<dbReference type="OrthoDB" id="7289984at2759"/>
<dbReference type="AlphaFoldDB" id="A0A210PPQ1"/>
<keyword evidence="7" id="KW-1185">Reference proteome</keyword>